<dbReference type="AlphaFoldDB" id="Q72CY6"/>
<sequence length="46" mass="5164">MPTGRKIKRRKLSLLELASGLDGESKGAVLLEYPGLQFGEIRERHI</sequence>
<dbReference type="EMBL" id="AE017285">
    <property type="protein sequence ID" value="AAS95625.1"/>
    <property type="molecule type" value="Genomic_DNA"/>
</dbReference>
<dbReference type="HOGENOM" id="CLU_3182936_0_0_7"/>
<dbReference type="Proteomes" id="UP000002194">
    <property type="component" value="Chromosome"/>
</dbReference>
<protein>
    <submittedName>
        <fullName evidence="1">Uncharacterized protein</fullName>
    </submittedName>
</protein>
<dbReference type="EnsemblBacteria" id="AAS95625">
    <property type="protein sequence ID" value="AAS95625"/>
    <property type="gene ID" value="DVU_1145"/>
</dbReference>
<dbReference type="RefSeq" id="WP_010938444.1">
    <property type="nucleotide sequence ID" value="NC_002937.3"/>
</dbReference>
<organism evidence="1 2">
    <name type="scientific">Nitratidesulfovibrio vulgaris (strain ATCC 29579 / DSM 644 / CCUG 34227 / NCIMB 8303 / VKM B-1760 / Hildenborough)</name>
    <name type="common">Desulfovibrio vulgaris</name>
    <dbReference type="NCBI Taxonomy" id="882"/>
    <lineage>
        <taxon>Bacteria</taxon>
        <taxon>Pseudomonadati</taxon>
        <taxon>Thermodesulfobacteriota</taxon>
        <taxon>Desulfovibrionia</taxon>
        <taxon>Desulfovibrionales</taxon>
        <taxon>Desulfovibrionaceae</taxon>
        <taxon>Nitratidesulfovibrio</taxon>
    </lineage>
</organism>
<accession>Q72CY6</accession>
<dbReference type="PaxDb" id="882-DVU_1145"/>
<name>Q72CY6_NITV2</name>
<gene>
    <name evidence="1" type="ordered locus">DVU_1145</name>
</gene>
<keyword evidence="2" id="KW-1185">Reference proteome</keyword>
<dbReference type="PATRIC" id="fig|882.5.peg.1082"/>
<proteinExistence type="predicted"/>
<dbReference type="KEGG" id="dvu:DVU_1145"/>
<reference evidence="1 2" key="1">
    <citation type="journal article" date="2004" name="Nat. Biotechnol.">
        <title>The genome sequence of the anaerobic, sulfate-reducing bacterium Desulfovibrio vulgaris Hildenborough.</title>
        <authorList>
            <person name="Heidelberg J.F."/>
            <person name="Seshadri R."/>
            <person name="Haveman S.A."/>
            <person name="Hemme C.L."/>
            <person name="Paulsen I.T."/>
            <person name="Kolonay J.F."/>
            <person name="Eisen J.A."/>
            <person name="Ward N."/>
            <person name="Methe B."/>
            <person name="Brinkac L.M."/>
            <person name="Daugherty S.C."/>
            <person name="Deboy R.T."/>
            <person name="Dodson R.J."/>
            <person name="Durkin A.S."/>
            <person name="Madupu R."/>
            <person name="Nelson W.C."/>
            <person name="Sullivan S.A."/>
            <person name="Fouts D."/>
            <person name="Haft D.H."/>
            <person name="Selengut J."/>
            <person name="Peterson J.D."/>
            <person name="Davidsen T.M."/>
            <person name="Zafar N."/>
            <person name="Zhou L."/>
            <person name="Radune D."/>
            <person name="Dimitrov G."/>
            <person name="Hance M."/>
            <person name="Tran K."/>
            <person name="Khouri H."/>
            <person name="Gill J."/>
            <person name="Utterback T.R."/>
            <person name="Feldblyum T.V."/>
            <person name="Wall J.D."/>
            <person name="Voordouw G."/>
            <person name="Fraser C.M."/>
        </authorList>
    </citation>
    <scope>NUCLEOTIDE SEQUENCE [LARGE SCALE GENOMIC DNA]</scope>
    <source>
        <strain evidence="2">ATCC 29579 / DSM 644 / NCIMB 8303 / VKM B-1760 / Hildenborough</strain>
    </source>
</reference>
<evidence type="ECO:0000313" key="2">
    <source>
        <dbReference type="Proteomes" id="UP000002194"/>
    </source>
</evidence>
<evidence type="ECO:0000313" key="1">
    <source>
        <dbReference type="EMBL" id="AAS95625.1"/>
    </source>
</evidence>